<comment type="caution">
    <text evidence="16">The sequence shown here is derived from an EMBL/GenBank/DDBJ whole genome shotgun (WGS) entry which is preliminary data.</text>
</comment>
<comment type="subcellular location">
    <subcellularLocation>
        <location evidence="1 11">Cell outer membrane</location>
        <topology evidence="1 11">Multi-pass membrane protein</topology>
    </subcellularLocation>
</comment>
<dbReference type="eggNOG" id="COG4773">
    <property type="taxonomic scope" value="Bacteria"/>
</dbReference>
<keyword evidence="3 11" id="KW-1134">Transmembrane beta strand</keyword>
<evidence type="ECO:0000256" key="6">
    <source>
        <dbReference type="ARBA" id="ARBA00023004"/>
    </source>
</evidence>
<sequence>MKQVSIIIAALTAVSVTAISAGMPANAQEAVAVAGDTVGEDASRKLGTVTVTARRVDESVQDVPLAITVIDESVLADSAISNIRDLQGFAPSLYLASGPGGPSAANVGIRGQTQADTLLTTDPSVAVYVDEISRPRQIGLRAALFDVGRIEVLKGPQGTLFGKNTTGGALLVYSKRPDFDGLSGYVDSVAGNLNTVEVSGAVTLPIIADKMAIRLAGKSSQNDGIGQNALGQNLGETNDKAARASLLWEPTSNIEWLATADWTESETTGSVIKVVHVNDLVIDPNTLRVGNALNSVVTAARVELGLPATVEGITAAYNAFSDSALNTGGFYETNGATPVSGHLELWGGSSDLKVDIGSVMLRSITGYRDTSRNDIQDYAQTQFDLLRPNNFTYSSSFTQEFHIVDNIDDRLFWIVGAFYNYEDGREGSTTPQLTAINPNSPSMTAYSATNENISVFAQAEYELTDTLRLTGGVRYSETQQEVISRNANGGGCTLPPELLDTPGVCAATFNTDAAQPSYLASLDWKPNEDLLIYVKAASSFRAGGNNVRGSSDPITFSPFEPEEATEYEVGFKSDLADGRLRLNAATFYTEYKNIQRSTTVSRNNNLATFVTNAAEGRVYGGEIEAWVVPTDNLEFSGSLSYVDAAYEEWQDAILGDRTDEKFAIPELQYSLTAKYTVPLGGNDLSIFGAWRWRDDVEFRSEAINTNTVTQKGFGLLEARISYHLSDYNLDISAFGKNILDEKYYTGFLAFDTNLGYNIGYVGDPATFGVEARYRFGAQ</sequence>
<evidence type="ECO:0000256" key="11">
    <source>
        <dbReference type="PROSITE-ProRule" id="PRU01360"/>
    </source>
</evidence>
<evidence type="ECO:0000313" key="16">
    <source>
        <dbReference type="EMBL" id="KCZ93248.1"/>
    </source>
</evidence>
<dbReference type="GO" id="GO:0009279">
    <property type="term" value="C:cell outer membrane"/>
    <property type="evidence" value="ECO:0007669"/>
    <property type="project" value="UniProtKB-SubCell"/>
</dbReference>
<dbReference type="AlphaFoldDB" id="A0A059FS12"/>
<accession>A0A059FS12</accession>
<dbReference type="SUPFAM" id="SSF56935">
    <property type="entry name" value="Porins"/>
    <property type="match status" value="1"/>
</dbReference>
<keyword evidence="4" id="KW-0410">Iron transport</keyword>
<feature type="signal peptide" evidence="13">
    <location>
        <begin position="1"/>
        <end position="27"/>
    </location>
</feature>
<keyword evidence="6" id="KW-0408">Iron</keyword>
<keyword evidence="13" id="KW-0732">Signal</keyword>
<dbReference type="EMBL" id="ARYK01000002">
    <property type="protein sequence ID" value="KCZ93248.1"/>
    <property type="molecule type" value="Genomic_DNA"/>
</dbReference>
<dbReference type="InterPro" id="IPR000531">
    <property type="entry name" value="Beta-barrel_TonB"/>
</dbReference>
<dbReference type="GO" id="GO:0006826">
    <property type="term" value="P:iron ion transport"/>
    <property type="evidence" value="ECO:0007669"/>
    <property type="project" value="UniProtKB-KW"/>
</dbReference>
<dbReference type="InterPro" id="IPR036942">
    <property type="entry name" value="Beta-barrel_TonB_sf"/>
</dbReference>
<evidence type="ECO:0000259" key="14">
    <source>
        <dbReference type="Pfam" id="PF00593"/>
    </source>
</evidence>
<comment type="similarity">
    <text evidence="11 12">Belongs to the TonB-dependent receptor family.</text>
</comment>
<evidence type="ECO:0000256" key="12">
    <source>
        <dbReference type="RuleBase" id="RU003357"/>
    </source>
</evidence>
<dbReference type="STRING" id="1280950.HJO_05315"/>
<evidence type="ECO:0000256" key="5">
    <source>
        <dbReference type="ARBA" id="ARBA00022692"/>
    </source>
</evidence>
<keyword evidence="2 11" id="KW-0813">Transport</keyword>
<dbReference type="Pfam" id="PF07715">
    <property type="entry name" value="Plug"/>
    <property type="match status" value="1"/>
</dbReference>
<dbReference type="PATRIC" id="fig|1280950.3.peg.1070"/>
<dbReference type="PANTHER" id="PTHR32552:SF81">
    <property type="entry name" value="TONB-DEPENDENT OUTER MEMBRANE RECEPTOR"/>
    <property type="match status" value="1"/>
</dbReference>
<dbReference type="PROSITE" id="PS52016">
    <property type="entry name" value="TONB_DEPENDENT_REC_3"/>
    <property type="match status" value="1"/>
</dbReference>
<keyword evidence="8 12" id="KW-0798">TonB box</keyword>
<dbReference type="InterPro" id="IPR039426">
    <property type="entry name" value="TonB-dep_rcpt-like"/>
</dbReference>
<feature type="domain" description="TonB-dependent receptor plug" evidence="15">
    <location>
        <begin position="60"/>
        <end position="169"/>
    </location>
</feature>
<reference evidence="16 17" key="1">
    <citation type="journal article" date="2014" name="Antonie Van Leeuwenhoek">
        <title>Hyphomonas beringensis sp. nov. and Hyphomonas chukchiensis sp. nov., isolated from surface seawater of the Bering Sea and Chukchi Sea.</title>
        <authorList>
            <person name="Li C."/>
            <person name="Lai Q."/>
            <person name="Li G."/>
            <person name="Dong C."/>
            <person name="Wang J."/>
            <person name="Liao Y."/>
            <person name="Shao Z."/>
        </authorList>
    </citation>
    <scope>NUCLEOTIDE SEQUENCE [LARGE SCALE GENOMIC DNA]</scope>
    <source>
        <strain evidence="16 17">MHS-2</strain>
    </source>
</reference>
<evidence type="ECO:0000256" key="1">
    <source>
        <dbReference type="ARBA" id="ARBA00004571"/>
    </source>
</evidence>
<evidence type="ECO:0000256" key="13">
    <source>
        <dbReference type="SAM" id="SignalP"/>
    </source>
</evidence>
<keyword evidence="7" id="KW-0406">Ion transport</keyword>
<evidence type="ECO:0000256" key="4">
    <source>
        <dbReference type="ARBA" id="ARBA00022496"/>
    </source>
</evidence>
<evidence type="ECO:0000256" key="8">
    <source>
        <dbReference type="ARBA" id="ARBA00023077"/>
    </source>
</evidence>
<organism evidence="16 17">
    <name type="scientific">Hyphomonas johnsonii MHS-2</name>
    <dbReference type="NCBI Taxonomy" id="1280950"/>
    <lineage>
        <taxon>Bacteria</taxon>
        <taxon>Pseudomonadati</taxon>
        <taxon>Pseudomonadota</taxon>
        <taxon>Alphaproteobacteria</taxon>
        <taxon>Hyphomonadales</taxon>
        <taxon>Hyphomonadaceae</taxon>
        <taxon>Hyphomonas</taxon>
    </lineage>
</organism>
<dbReference type="PANTHER" id="PTHR32552">
    <property type="entry name" value="FERRICHROME IRON RECEPTOR-RELATED"/>
    <property type="match status" value="1"/>
</dbReference>
<evidence type="ECO:0000256" key="9">
    <source>
        <dbReference type="ARBA" id="ARBA00023136"/>
    </source>
</evidence>
<dbReference type="Gene3D" id="2.40.170.20">
    <property type="entry name" value="TonB-dependent receptor, beta-barrel domain"/>
    <property type="match status" value="2"/>
</dbReference>
<proteinExistence type="inferred from homology"/>
<protein>
    <submittedName>
        <fullName evidence="16">TonB-dependent receptor</fullName>
    </submittedName>
</protein>
<feature type="chain" id="PRO_5001572787" evidence="13">
    <location>
        <begin position="28"/>
        <end position="778"/>
    </location>
</feature>
<dbReference type="OrthoDB" id="7313036at2"/>
<evidence type="ECO:0000259" key="15">
    <source>
        <dbReference type="Pfam" id="PF07715"/>
    </source>
</evidence>
<dbReference type="Pfam" id="PF00593">
    <property type="entry name" value="TonB_dep_Rec_b-barrel"/>
    <property type="match status" value="1"/>
</dbReference>
<keyword evidence="17" id="KW-1185">Reference proteome</keyword>
<feature type="domain" description="TonB-dependent receptor-like beta-barrel" evidence="14">
    <location>
        <begin position="340"/>
        <end position="738"/>
    </location>
</feature>
<dbReference type="RefSeq" id="WP_035614731.1">
    <property type="nucleotide sequence ID" value="NZ_ARYK01000002.1"/>
</dbReference>
<keyword evidence="5 11" id="KW-0812">Transmembrane</keyword>
<dbReference type="InterPro" id="IPR012910">
    <property type="entry name" value="Plug_dom"/>
</dbReference>
<keyword evidence="9 11" id="KW-0472">Membrane</keyword>
<name>A0A059FS12_9PROT</name>
<evidence type="ECO:0000256" key="10">
    <source>
        <dbReference type="ARBA" id="ARBA00023237"/>
    </source>
</evidence>
<evidence type="ECO:0000256" key="7">
    <source>
        <dbReference type="ARBA" id="ARBA00023065"/>
    </source>
</evidence>
<evidence type="ECO:0000313" key="17">
    <source>
        <dbReference type="Proteomes" id="UP000025171"/>
    </source>
</evidence>
<dbReference type="CDD" id="cd01347">
    <property type="entry name" value="ligand_gated_channel"/>
    <property type="match status" value="1"/>
</dbReference>
<evidence type="ECO:0000256" key="2">
    <source>
        <dbReference type="ARBA" id="ARBA00022448"/>
    </source>
</evidence>
<evidence type="ECO:0000256" key="3">
    <source>
        <dbReference type="ARBA" id="ARBA00022452"/>
    </source>
</evidence>
<dbReference type="Proteomes" id="UP000025171">
    <property type="component" value="Unassembled WGS sequence"/>
</dbReference>
<gene>
    <name evidence="16" type="ORF">HJO_05315</name>
</gene>
<keyword evidence="10 11" id="KW-0998">Cell outer membrane</keyword>
<keyword evidence="16" id="KW-0675">Receptor</keyword>